<keyword evidence="4" id="KW-0472">Membrane</keyword>
<name>A0A8K1CKT7_PYTOL</name>
<keyword evidence="4" id="KW-1133">Transmembrane helix</keyword>
<feature type="signal peptide" evidence="5">
    <location>
        <begin position="1"/>
        <end position="20"/>
    </location>
</feature>
<feature type="chain" id="PRO_5035473864" evidence="5">
    <location>
        <begin position="21"/>
        <end position="1777"/>
    </location>
</feature>
<dbReference type="OrthoDB" id="159395at2759"/>
<keyword evidence="4" id="KW-0812">Transmembrane</keyword>
<dbReference type="GO" id="GO:0016316">
    <property type="term" value="F:phosphatidylinositol-3,4-bisphosphate 4-phosphatase activity"/>
    <property type="evidence" value="ECO:0007669"/>
    <property type="project" value="InterPro"/>
</dbReference>
<evidence type="ECO:0000256" key="1">
    <source>
        <dbReference type="ARBA" id="ARBA00022801"/>
    </source>
</evidence>
<evidence type="ECO:0000256" key="5">
    <source>
        <dbReference type="SAM" id="SignalP"/>
    </source>
</evidence>
<keyword evidence="2" id="KW-0443">Lipid metabolism</keyword>
<dbReference type="PANTHER" id="PTHR12187:SF11">
    <property type="entry name" value="PHOSPHATIDYLINOSITOL-3,4-BISPHOSPHATE 4-PHOSPHATASE"/>
    <property type="match status" value="1"/>
</dbReference>
<keyword evidence="1" id="KW-0378">Hydrolase</keyword>
<protein>
    <submittedName>
        <fullName evidence="6">Uncharacterized protein</fullName>
    </submittedName>
</protein>
<evidence type="ECO:0000256" key="4">
    <source>
        <dbReference type="SAM" id="Phobius"/>
    </source>
</evidence>
<comment type="caution">
    <text evidence="6">The sequence shown here is derived from an EMBL/GenBank/DDBJ whole genome shotgun (WGS) entry which is preliminary data.</text>
</comment>
<dbReference type="GO" id="GO:0005737">
    <property type="term" value="C:cytoplasm"/>
    <property type="evidence" value="ECO:0007669"/>
    <property type="project" value="TreeGrafter"/>
</dbReference>
<feature type="transmembrane region" description="Helical" evidence="4">
    <location>
        <begin position="509"/>
        <end position="528"/>
    </location>
</feature>
<reference evidence="6" key="1">
    <citation type="submission" date="2019-03" db="EMBL/GenBank/DDBJ databases">
        <title>Long read genome sequence of the mycoparasitic Pythium oligandrum ATCC 38472 isolated from sugarbeet rhizosphere.</title>
        <authorList>
            <person name="Gaulin E."/>
        </authorList>
    </citation>
    <scope>NUCLEOTIDE SEQUENCE</scope>
    <source>
        <strain evidence="6">ATCC 38472_TT</strain>
    </source>
</reference>
<keyword evidence="5" id="KW-0732">Signal</keyword>
<feature type="region of interest" description="Disordered" evidence="3">
    <location>
        <begin position="22"/>
        <end position="62"/>
    </location>
</feature>
<organism evidence="6 7">
    <name type="scientific">Pythium oligandrum</name>
    <name type="common">Mycoparasitic fungus</name>
    <dbReference type="NCBI Taxonomy" id="41045"/>
    <lineage>
        <taxon>Eukaryota</taxon>
        <taxon>Sar</taxon>
        <taxon>Stramenopiles</taxon>
        <taxon>Oomycota</taxon>
        <taxon>Peronosporomycetes</taxon>
        <taxon>Pythiales</taxon>
        <taxon>Pythiaceae</taxon>
        <taxon>Pythium</taxon>
    </lineage>
</organism>
<evidence type="ECO:0000256" key="3">
    <source>
        <dbReference type="SAM" id="MobiDB-lite"/>
    </source>
</evidence>
<dbReference type="Proteomes" id="UP000794436">
    <property type="component" value="Unassembled WGS sequence"/>
</dbReference>
<dbReference type="PANTHER" id="PTHR12187">
    <property type="entry name" value="AGAP000124-PA"/>
    <property type="match status" value="1"/>
</dbReference>
<feature type="compositionally biased region" description="Polar residues" evidence="3">
    <location>
        <begin position="850"/>
        <end position="869"/>
    </location>
</feature>
<sequence>MQSLRPVLLVLALLALLGNGQDAGDPATSKTPTPGLQSSSSGSFESATLKAATTPNPAPTPSYGNDDCSACCPESTNTSYVSLECCSPQYSTVLYNTNRGVCSGLPCCTYGGRQAQNRQAWYPCLIFPTCNNDRSKQAFCELNAAKSYYDGATFACTDSCCDGPVLASNTWTGVSNAKPGQLNATFAVSLNPKDYNSVFFANGVAQFTLKQVTIGSPVDYKFGENPICRIAKTSSSDTAVNGTVAKCGVAVYNRTTHLTVNIPEEFQGDDAFIITFDRVKTPSGIAYRDVNATSEAPKYSTSNNLARIYFSFNNPDINVYSSFLRVAELEPASISSGSFVPENIYPGNSGNATFSFYSNARIPKGSIFEMTFASKWGFTEDAKWSWEVFPDEALDLVYPLANETSSLAENEDAVLEMEVVKNRTMLWARNFTWGLYRPDSNKWTLTVEEDMESGWITLGVDRVQNPSVAYSGLNFAKIEARDSKNRTIVLGTFSAISIELLSEPVASPYNYVTMVVLICTLFFCTVVIRSNGLTLSLGSIWTDITAICSVLASVTAIVNNLIWVIGRGAVYFYISRLFLCFTFTMLTAVCFHWGTVLNLRLRKLPKIKTVIAFCFINLLFYVFQSVFLFYHQDLITRVYESEQNPQSYANQQCKSGGSDEISNNVFSEIQGYLWRCYAEDEDQVFVVSTTLTSAVFLVLTVIVMALGVMVMRRGKLLLSNASGPHQVVLMKALRLYYTLIGVVTLVYLFAWIIQLASRSTQSISYPWYYIFTVWLPQSIPPCCLIFLQWNSTAKSLKDADVDPGNSTPLSQCVYDEIRTPSFAFSTSDRWSEDALDEFEDTMTPFAVGSSPFTPNARSSPDMLSSGSENANSADDVIGLSMSLETNEEFPLGCFVAIQRLMYDPATQNPQWRQVSNTDTVVASRKDTGSITRGRHLYSFMAVPRIPVASLDDKVRLVVYAVNMDEHNRKDHSEMTADSVLAALERSSDDGYSVSQFTQSSSIGESIDMTERAIDELFEQESEPDSTDDLPFPTSFSTVAEFTISTDALVSSGARSEQVVLVAAENSYKQFGLESTPPKLSVHTVLPKAARAKYGLSGGVAGLTGSHSISSQYHIREQGLLVVEDLTESRFSNWIPRQILEAIIRHRTKLFMIAQNDLARLEAFDRQRQKGTDGGIYENLIQQIQDDGDISRCREWMIQRCQTMKEYLDLLRKLRRLYVSRDQKKQYFKPSTEKKNSQLRFLPINLHLQEMWVGSATQSFGGVDTEPNACVYDIVTVGAMAAHVYKFKNGGILGLEDQRMKMKARRREAYGSMAAQYQSPLWTEEEQKAENLEWDIQKRMDVCFPQAVAALVTAFTRKIDLALQNTQVDVGEQMLEHLEKLGFLFNVESLVSTHGNEAGMLEDMAGALNELRNVSFVLVDETEPNEEDAVRDYALSFDVDEEMKEGQEKTSGVSTVPSNTDAKSGSSNGTTLSGVVDVNVFMSVEDALADERSAEDPDTAVLGAPPSPAHSVGSAASFNNVGHRLINTFKRAKTSKLLGGKGKSDSTLDYLFGYTHLVIRVKVRSHKIKLPVSLRHGGTVAVYPVLFSQGINEKQTIANNTKSSVTRLQDVINENSLRHLRTYCDRYCNYMSTLRSRGTCPSISFCAISRDEVNKVLRDLDKLIASSRQTRKKRPEILQLSSDLCRRVGAGRVTVCKSAKDRTGMSVTLEQGRILVLNHQLPESKKADIVSVMRSEGVRIENAQKNTGRRVFAFNALQRSLLPEEYRCPPQTGGRNVS</sequence>
<evidence type="ECO:0000313" key="7">
    <source>
        <dbReference type="Proteomes" id="UP000794436"/>
    </source>
</evidence>
<gene>
    <name evidence="6" type="ORF">Poli38472_009262</name>
</gene>
<feature type="transmembrane region" description="Helical" evidence="4">
    <location>
        <begin position="571"/>
        <end position="597"/>
    </location>
</feature>
<accession>A0A8K1CKT7</accession>
<feature type="compositionally biased region" description="Polar residues" evidence="3">
    <location>
        <begin position="1448"/>
        <end position="1468"/>
    </location>
</feature>
<proteinExistence type="predicted"/>
<feature type="compositionally biased region" description="Polar residues" evidence="3">
    <location>
        <begin position="28"/>
        <end position="37"/>
    </location>
</feature>
<keyword evidence="7" id="KW-1185">Reference proteome</keyword>
<feature type="transmembrane region" description="Helical" evidence="4">
    <location>
        <begin position="609"/>
        <end position="630"/>
    </location>
</feature>
<evidence type="ECO:0000256" key="2">
    <source>
        <dbReference type="ARBA" id="ARBA00023098"/>
    </source>
</evidence>
<dbReference type="EMBL" id="SPLM01000038">
    <property type="protein sequence ID" value="TMW65095.1"/>
    <property type="molecule type" value="Genomic_DNA"/>
</dbReference>
<feature type="compositionally biased region" description="Low complexity" evidence="3">
    <location>
        <begin position="38"/>
        <end position="55"/>
    </location>
</feature>
<feature type="region of interest" description="Disordered" evidence="3">
    <location>
        <begin position="1441"/>
        <end position="1468"/>
    </location>
</feature>
<evidence type="ECO:0000313" key="6">
    <source>
        <dbReference type="EMBL" id="TMW65095.1"/>
    </source>
</evidence>
<feature type="transmembrane region" description="Helical" evidence="4">
    <location>
        <begin position="691"/>
        <end position="711"/>
    </location>
</feature>
<feature type="region of interest" description="Disordered" evidence="3">
    <location>
        <begin position="849"/>
        <end position="869"/>
    </location>
</feature>
<feature type="transmembrane region" description="Helical" evidence="4">
    <location>
        <begin position="540"/>
        <end position="565"/>
    </location>
</feature>
<dbReference type="InterPro" id="IPR039034">
    <property type="entry name" value="INPP4"/>
</dbReference>
<feature type="transmembrane region" description="Helical" evidence="4">
    <location>
        <begin position="732"/>
        <end position="753"/>
    </location>
</feature>